<dbReference type="InterPro" id="IPR036390">
    <property type="entry name" value="WH_DNA-bd_sf"/>
</dbReference>
<comment type="catalytic activity">
    <reaction evidence="12">
        <text>Hydrolysis of Ala-|-Gly bond in repressor LexA.</text>
        <dbReference type="EC" id="3.4.21.88"/>
    </reaction>
</comment>
<dbReference type="SUPFAM" id="SSF51306">
    <property type="entry name" value="LexA/Signal peptidase"/>
    <property type="match status" value="1"/>
</dbReference>
<evidence type="ECO:0000256" key="3">
    <source>
        <dbReference type="ARBA" id="ARBA00022705"/>
    </source>
</evidence>
<comment type="similarity">
    <text evidence="1 12 13">Belongs to the peptidase S24 family.</text>
</comment>
<evidence type="ECO:0000256" key="1">
    <source>
        <dbReference type="ARBA" id="ARBA00007484"/>
    </source>
</evidence>
<dbReference type="InterPro" id="IPR015927">
    <property type="entry name" value="Peptidase_S24_S26A/B/C"/>
</dbReference>
<dbReference type="Pfam" id="PF00717">
    <property type="entry name" value="Peptidase_S24"/>
    <property type="match status" value="1"/>
</dbReference>
<dbReference type="NCBIfam" id="TIGR00498">
    <property type="entry name" value="lexA"/>
    <property type="match status" value="1"/>
</dbReference>
<proteinExistence type="inferred from homology"/>
<dbReference type="InterPro" id="IPR006199">
    <property type="entry name" value="LexA_DNA-bd_dom"/>
</dbReference>
<feature type="site" description="Cleavage; by autolysis" evidence="12">
    <location>
        <begin position="201"/>
        <end position="202"/>
    </location>
</feature>
<dbReference type="AlphaFoldDB" id="A0A941EFT4"/>
<feature type="region of interest" description="Disordered" evidence="14">
    <location>
        <begin position="132"/>
        <end position="154"/>
    </location>
</feature>
<dbReference type="GO" id="GO:0006260">
    <property type="term" value="P:DNA replication"/>
    <property type="evidence" value="ECO:0007669"/>
    <property type="project" value="UniProtKB-UniRule"/>
</dbReference>
<evidence type="ECO:0000256" key="6">
    <source>
        <dbReference type="ARBA" id="ARBA00022813"/>
    </source>
</evidence>
<feature type="DNA-binding region" description="H-T-H motif" evidence="12">
    <location>
        <begin position="76"/>
        <end position="96"/>
    </location>
</feature>
<keyword evidence="11 12" id="KW-0742">SOS response</keyword>
<dbReference type="PANTHER" id="PTHR33516:SF2">
    <property type="entry name" value="LEXA REPRESSOR-RELATED"/>
    <property type="match status" value="1"/>
</dbReference>
<dbReference type="Gene3D" id="2.10.109.10">
    <property type="entry name" value="Umud Fragment, subunit A"/>
    <property type="match status" value="1"/>
</dbReference>
<dbReference type="GO" id="GO:0006508">
    <property type="term" value="P:proteolysis"/>
    <property type="evidence" value="ECO:0007669"/>
    <property type="project" value="InterPro"/>
</dbReference>
<dbReference type="SUPFAM" id="SSF46785">
    <property type="entry name" value="Winged helix' DNA-binding domain"/>
    <property type="match status" value="1"/>
</dbReference>
<evidence type="ECO:0000313" key="17">
    <source>
        <dbReference type="EMBL" id="MBR7829780.1"/>
    </source>
</evidence>
<keyword evidence="4 12" id="KW-0227">DNA damage</keyword>
<reference evidence="17" key="1">
    <citation type="submission" date="2021-04" db="EMBL/GenBank/DDBJ databases">
        <title>Genome based classification of Actinospica acidithermotolerans sp. nov., an actinobacterium isolated from an Indonesian hot spring.</title>
        <authorList>
            <person name="Kusuma A.B."/>
            <person name="Putra K.E."/>
            <person name="Nafisah S."/>
            <person name="Loh J."/>
            <person name="Nouioui I."/>
            <person name="Goodfellow M."/>
        </authorList>
    </citation>
    <scope>NUCLEOTIDE SEQUENCE</scope>
    <source>
        <strain evidence="17">MGRD01-02</strain>
    </source>
</reference>
<evidence type="ECO:0000256" key="2">
    <source>
        <dbReference type="ARBA" id="ARBA00022491"/>
    </source>
</evidence>
<dbReference type="CDD" id="cd06529">
    <property type="entry name" value="S24_LexA-like"/>
    <property type="match status" value="1"/>
</dbReference>
<dbReference type="HAMAP" id="MF_00015">
    <property type="entry name" value="LexA"/>
    <property type="match status" value="1"/>
</dbReference>
<feature type="active site" description="For autocatalytic cleavage activity" evidence="12">
    <location>
        <position position="236"/>
    </location>
</feature>
<dbReference type="InterPro" id="IPR050077">
    <property type="entry name" value="LexA_repressor"/>
</dbReference>
<keyword evidence="9 12" id="KW-0804">Transcription</keyword>
<dbReference type="FunFam" id="2.10.109.10:FF:000001">
    <property type="entry name" value="LexA repressor"/>
    <property type="match status" value="1"/>
</dbReference>
<keyword evidence="7 12" id="KW-0805">Transcription regulation</keyword>
<dbReference type="GO" id="GO:0004252">
    <property type="term" value="F:serine-type endopeptidase activity"/>
    <property type="evidence" value="ECO:0007669"/>
    <property type="project" value="UniProtKB-UniRule"/>
</dbReference>
<gene>
    <name evidence="12 17" type="primary">lexA</name>
    <name evidence="17" type="ORF">KDK95_25980</name>
</gene>
<feature type="active site" description="For autocatalytic cleavage activity" evidence="12">
    <location>
        <position position="273"/>
    </location>
</feature>
<evidence type="ECO:0000313" key="18">
    <source>
        <dbReference type="Proteomes" id="UP000676325"/>
    </source>
</evidence>
<evidence type="ECO:0000259" key="15">
    <source>
        <dbReference type="Pfam" id="PF00717"/>
    </source>
</evidence>
<evidence type="ECO:0000256" key="8">
    <source>
        <dbReference type="ARBA" id="ARBA00023125"/>
    </source>
</evidence>
<dbReference type="RefSeq" id="WP_212520913.1">
    <property type="nucleotide sequence ID" value="NZ_JAGSOH010000099.1"/>
</dbReference>
<feature type="domain" description="LexA repressor DNA-binding" evidence="16">
    <location>
        <begin position="52"/>
        <end position="113"/>
    </location>
</feature>
<comment type="caution">
    <text evidence="17">The sequence shown here is derived from an EMBL/GenBank/DDBJ whole genome shotgun (WGS) entry which is preliminary data.</text>
</comment>
<protein>
    <recommendedName>
        <fullName evidence="12">LexA repressor</fullName>
        <ecNumber evidence="12">3.4.21.88</ecNumber>
    </recommendedName>
</protein>
<dbReference type="EC" id="3.4.21.88" evidence="12"/>
<dbReference type="InterPro" id="IPR006197">
    <property type="entry name" value="Peptidase_S24_LexA"/>
</dbReference>
<feature type="compositionally biased region" description="Low complexity" evidence="14">
    <location>
        <begin position="26"/>
        <end position="36"/>
    </location>
</feature>
<dbReference type="GO" id="GO:0045892">
    <property type="term" value="P:negative regulation of DNA-templated transcription"/>
    <property type="evidence" value="ECO:0007669"/>
    <property type="project" value="UniProtKB-UniRule"/>
</dbReference>
<dbReference type="Proteomes" id="UP000676325">
    <property type="component" value="Unassembled WGS sequence"/>
</dbReference>
<evidence type="ECO:0000256" key="12">
    <source>
        <dbReference type="HAMAP-Rule" id="MF_00015"/>
    </source>
</evidence>
<evidence type="ECO:0000256" key="10">
    <source>
        <dbReference type="ARBA" id="ARBA00023204"/>
    </source>
</evidence>
<organism evidence="17 18">
    <name type="scientific">Actinospica acidithermotolerans</name>
    <dbReference type="NCBI Taxonomy" id="2828514"/>
    <lineage>
        <taxon>Bacteria</taxon>
        <taxon>Bacillati</taxon>
        <taxon>Actinomycetota</taxon>
        <taxon>Actinomycetes</taxon>
        <taxon>Catenulisporales</taxon>
        <taxon>Actinospicaceae</taxon>
        <taxon>Actinospica</taxon>
    </lineage>
</organism>
<keyword evidence="3 12" id="KW-0235">DNA replication</keyword>
<dbReference type="Pfam" id="PF01726">
    <property type="entry name" value="LexA_DNA_bind"/>
    <property type="match status" value="1"/>
</dbReference>
<evidence type="ECO:0000256" key="14">
    <source>
        <dbReference type="SAM" id="MobiDB-lite"/>
    </source>
</evidence>
<comment type="function">
    <text evidence="12">Represses a number of genes involved in the response to DNA damage (SOS response), including recA and lexA. In the presence of single-stranded DNA, RecA interacts with LexA causing an autocatalytic cleavage which disrupts the DNA-binding part of LexA, leading to derepression of the SOS regulon and eventually DNA repair.</text>
</comment>
<keyword evidence="8 12" id="KW-0238">DNA-binding</keyword>
<feature type="domain" description="Peptidase S24/S26A/S26B/S26C" evidence="15">
    <location>
        <begin position="194"/>
        <end position="310"/>
    </location>
</feature>
<evidence type="ECO:0000256" key="11">
    <source>
        <dbReference type="ARBA" id="ARBA00023236"/>
    </source>
</evidence>
<dbReference type="GO" id="GO:0003677">
    <property type="term" value="F:DNA binding"/>
    <property type="evidence" value="ECO:0007669"/>
    <property type="project" value="UniProtKB-UniRule"/>
</dbReference>
<dbReference type="InterPro" id="IPR036388">
    <property type="entry name" value="WH-like_DNA-bd_sf"/>
</dbReference>
<accession>A0A941EFT4</accession>
<evidence type="ECO:0000256" key="7">
    <source>
        <dbReference type="ARBA" id="ARBA00023015"/>
    </source>
</evidence>
<evidence type="ECO:0000259" key="16">
    <source>
        <dbReference type="Pfam" id="PF01726"/>
    </source>
</evidence>
<evidence type="ECO:0000256" key="13">
    <source>
        <dbReference type="RuleBase" id="RU003991"/>
    </source>
</evidence>
<feature type="region of interest" description="Disordered" evidence="14">
    <location>
        <begin position="1"/>
        <end position="38"/>
    </location>
</feature>
<name>A0A941EFT4_9ACTN</name>
<keyword evidence="5 12" id="KW-0378">Hydrolase</keyword>
<evidence type="ECO:0000256" key="9">
    <source>
        <dbReference type="ARBA" id="ARBA00023163"/>
    </source>
</evidence>
<dbReference type="EMBL" id="JAGSOH010000099">
    <property type="protein sequence ID" value="MBR7829780.1"/>
    <property type="molecule type" value="Genomic_DNA"/>
</dbReference>
<evidence type="ECO:0000256" key="5">
    <source>
        <dbReference type="ARBA" id="ARBA00022801"/>
    </source>
</evidence>
<dbReference type="PANTHER" id="PTHR33516">
    <property type="entry name" value="LEXA REPRESSOR"/>
    <property type="match status" value="1"/>
</dbReference>
<dbReference type="InterPro" id="IPR039418">
    <property type="entry name" value="LexA-like"/>
</dbReference>
<keyword evidence="6 12" id="KW-0068">Autocatalytic cleavage</keyword>
<keyword evidence="18" id="KW-1185">Reference proteome</keyword>
<dbReference type="GO" id="GO:0009432">
    <property type="term" value="P:SOS response"/>
    <property type="evidence" value="ECO:0007669"/>
    <property type="project" value="UniProtKB-UniRule"/>
</dbReference>
<sequence>MSGQGVVRQRKGSADKPSGRAGGAAGAKTTKAARSAVGEAEAVTKVPLALRLTDRQCRIIEVIQDSIDRRGYPPSMREIGEAVGLNSTSSVRHQLVVLESKGFIRRDPNRPRAYIVRGPSDPTQAWRARMAQSQGASGVVSGSGNGGEQQPAGAVSRTQSALSNLGSTMAASAQSAMAALGALGGSVGAMEFVPLVGRIAAGGPILAEESIEELIPMPRAMVSDGTLFALTVVGDSMIEAGIMDGDTVVIRQQPSAESGEIVAAMIDGEATVKQLKITHEDDRHEIWLMPRNPSYDPIPGENAIVLGRVVTVMRRL</sequence>
<evidence type="ECO:0000256" key="4">
    <source>
        <dbReference type="ARBA" id="ARBA00022763"/>
    </source>
</evidence>
<keyword evidence="2 12" id="KW-0678">Repressor</keyword>
<dbReference type="InterPro" id="IPR006200">
    <property type="entry name" value="LexA"/>
</dbReference>
<dbReference type="GO" id="GO:0006281">
    <property type="term" value="P:DNA repair"/>
    <property type="evidence" value="ECO:0007669"/>
    <property type="project" value="UniProtKB-UniRule"/>
</dbReference>
<keyword evidence="10 12" id="KW-0234">DNA repair</keyword>
<comment type="subunit">
    <text evidence="12">Homodimer.</text>
</comment>
<dbReference type="InterPro" id="IPR036286">
    <property type="entry name" value="LexA/Signal_pep-like_sf"/>
</dbReference>
<dbReference type="PRINTS" id="PR00726">
    <property type="entry name" value="LEXASERPTASE"/>
</dbReference>
<dbReference type="Gene3D" id="1.10.10.10">
    <property type="entry name" value="Winged helix-like DNA-binding domain superfamily/Winged helix DNA-binding domain"/>
    <property type="match status" value="1"/>
</dbReference>